<dbReference type="Pfam" id="PF04402">
    <property type="entry name" value="SIMPL"/>
    <property type="match status" value="1"/>
</dbReference>
<dbReference type="Proteomes" id="UP000035763">
    <property type="component" value="Unassembled WGS sequence"/>
</dbReference>
<dbReference type="InterPro" id="IPR052022">
    <property type="entry name" value="26kDa_periplasmic_antigen"/>
</dbReference>
<dbReference type="PANTHER" id="PTHR34387:SF1">
    <property type="entry name" value="PERIPLASMIC IMMUNOGENIC PROTEIN"/>
    <property type="match status" value="1"/>
</dbReference>
<evidence type="ECO:0008006" key="3">
    <source>
        <dbReference type="Google" id="ProtNLM"/>
    </source>
</evidence>
<dbReference type="STRING" id="1193182.BN11_1370010"/>
<dbReference type="InterPro" id="IPR007497">
    <property type="entry name" value="SIMPL/DUF541"/>
</dbReference>
<dbReference type="EMBL" id="CAJA01000043">
    <property type="protein sequence ID" value="CCH72136.1"/>
    <property type="molecule type" value="Genomic_DNA"/>
</dbReference>
<comment type="caution">
    <text evidence="1">The sequence shown here is derived from an EMBL/GenBank/DDBJ whole genome shotgun (WGS) entry which is preliminary data.</text>
</comment>
<dbReference type="Gene3D" id="3.30.110.170">
    <property type="entry name" value="Protein of unknown function (DUF541), domain 1"/>
    <property type="match status" value="1"/>
</dbReference>
<keyword evidence="2" id="KW-1185">Reference proteome</keyword>
<protein>
    <recommendedName>
        <fullName evidence="3">26 kDa periplasmic immunogenic protein</fullName>
    </recommendedName>
</protein>
<dbReference type="PANTHER" id="PTHR34387">
    <property type="entry name" value="SLR1258 PROTEIN"/>
    <property type="match status" value="1"/>
</dbReference>
<name>W6JUC7_9MICO</name>
<dbReference type="Gene3D" id="3.30.70.2970">
    <property type="entry name" value="Protein of unknown function (DUF541), domain 2"/>
    <property type="match status" value="1"/>
</dbReference>
<accession>W6JUC7</accession>
<dbReference type="AlphaFoldDB" id="W6JUC7"/>
<sequence>MRAVPLLSMTGTTVHHMDAFVEMTGTGVASAPPDVVVLDTAVRTPGGSVAEALSRADTAMTAIVGIARERGLAPADLQTTSASVYPQYDREGVSVSGYIAQQSIRLRIRERDLVGPLITAFSESVGNALAIDNISLQIDDVSPLLTQARRLAFEDANAKARQFAELASRELGPVLYVVDSPSPGGGLHAGGAPKREMMMASASADMPVEMGENSIRCQVTVRWAWA</sequence>
<evidence type="ECO:0000313" key="2">
    <source>
        <dbReference type="Proteomes" id="UP000035763"/>
    </source>
</evidence>
<organism evidence="1 2">
    <name type="scientific">Nostocoides australiense Ben110</name>
    <dbReference type="NCBI Taxonomy" id="1193182"/>
    <lineage>
        <taxon>Bacteria</taxon>
        <taxon>Bacillati</taxon>
        <taxon>Actinomycetota</taxon>
        <taxon>Actinomycetes</taxon>
        <taxon>Micrococcales</taxon>
        <taxon>Intrasporangiaceae</taxon>
        <taxon>Nostocoides</taxon>
    </lineage>
</organism>
<gene>
    <name evidence="1" type="ORF">BN11_1370010</name>
</gene>
<reference evidence="1 2" key="1">
    <citation type="journal article" date="2013" name="ISME J.">
        <title>A metabolic model for members of the genus Tetrasphaera involved in enhanced biological phosphorus removal.</title>
        <authorList>
            <person name="Kristiansen R."/>
            <person name="Nguyen H.T.T."/>
            <person name="Saunders A.M."/>
            <person name="Nielsen J.L."/>
            <person name="Wimmer R."/>
            <person name="Le V.Q."/>
            <person name="McIlroy S.J."/>
            <person name="Petrovski S."/>
            <person name="Seviour R.J."/>
            <person name="Calteau A."/>
            <person name="Nielsen K.L."/>
            <person name="Nielsen P.H."/>
        </authorList>
    </citation>
    <scope>NUCLEOTIDE SEQUENCE [LARGE SCALE GENOMIC DNA]</scope>
    <source>
        <strain evidence="1 2">Ben110</strain>
    </source>
</reference>
<evidence type="ECO:0000313" key="1">
    <source>
        <dbReference type="EMBL" id="CCH72136.1"/>
    </source>
</evidence>
<proteinExistence type="predicted"/>
<dbReference type="GO" id="GO:0006974">
    <property type="term" value="P:DNA damage response"/>
    <property type="evidence" value="ECO:0007669"/>
    <property type="project" value="TreeGrafter"/>
</dbReference>